<evidence type="ECO:0000256" key="1">
    <source>
        <dbReference type="ARBA" id="ARBA00005536"/>
    </source>
</evidence>
<evidence type="ECO:0000313" key="5">
    <source>
        <dbReference type="Proteomes" id="UP001479436"/>
    </source>
</evidence>
<keyword evidence="2" id="KW-0175">Coiled coil</keyword>
<dbReference type="Gene3D" id="1.20.1260.60">
    <property type="entry name" value="Vacuolar protein sorting-associated protein Ist1"/>
    <property type="match status" value="1"/>
</dbReference>
<feature type="coiled-coil region" evidence="2">
    <location>
        <begin position="14"/>
        <end position="41"/>
    </location>
</feature>
<evidence type="ECO:0000313" key="4">
    <source>
        <dbReference type="EMBL" id="KAK9721394.1"/>
    </source>
</evidence>
<dbReference type="EMBL" id="JASJQH010006980">
    <property type="protein sequence ID" value="KAK9721394.1"/>
    <property type="molecule type" value="Genomic_DNA"/>
</dbReference>
<feature type="region of interest" description="Disordered" evidence="3">
    <location>
        <begin position="200"/>
        <end position="256"/>
    </location>
</feature>
<organism evidence="4 5">
    <name type="scientific">Basidiobolus ranarum</name>
    <dbReference type="NCBI Taxonomy" id="34480"/>
    <lineage>
        <taxon>Eukaryota</taxon>
        <taxon>Fungi</taxon>
        <taxon>Fungi incertae sedis</taxon>
        <taxon>Zoopagomycota</taxon>
        <taxon>Entomophthoromycotina</taxon>
        <taxon>Basidiobolomycetes</taxon>
        <taxon>Basidiobolales</taxon>
        <taxon>Basidiobolaceae</taxon>
        <taxon>Basidiobolus</taxon>
    </lineage>
</organism>
<name>A0ABR2W650_9FUNG</name>
<proteinExistence type="inferred from homology"/>
<evidence type="ECO:0000256" key="3">
    <source>
        <dbReference type="SAM" id="MobiDB-lite"/>
    </source>
</evidence>
<accession>A0ABR2W650</accession>
<comment type="similarity">
    <text evidence="1">Belongs to the IST1 family.</text>
</comment>
<feature type="compositionally biased region" description="Polar residues" evidence="3">
    <location>
        <begin position="234"/>
        <end position="248"/>
    </location>
</feature>
<dbReference type="InterPro" id="IPR042277">
    <property type="entry name" value="IST1-like"/>
</dbReference>
<dbReference type="PANTHER" id="PTHR12161">
    <property type="entry name" value="IST1 FAMILY MEMBER"/>
    <property type="match status" value="1"/>
</dbReference>
<protein>
    <submittedName>
        <fullName evidence="4">Vacuolar protein sorting-associated protein ist1</fullName>
    </submittedName>
</protein>
<keyword evidence="5" id="KW-1185">Reference proteome</keyword>
<feature type="compositionally biased region" description="Polar residues" evidence="3">
    <location>
        <begin position="200"/>
        <end position="217"/>
    </location>
</feature>
<dbReference type="Pfam" id="PF03398">
    <property type="entry name" value="Ist1"/>
    <property type="match status" value="1"/>
</dbReference>
<gene>
    <name evidence="4" type="primary">IST1_1</name>
    <name evidence="4" type="ORF">K7432_003425</name>
</gene>
<comment type="caution">
    <text evidence="4">The sequence shown here is derived from an EMBL/GenBank/DDBJ whole genome shotgun (WGS) entry which is preliminary data.</text>
</comment>
<dbReference type="InterPro" id="IPR005061">
    <property type="entry name" value="Ist1"/>
</dbReference>
<dbReference type="Proteomes" id="UP001479436">
    <property type="component" value="Unassembled WGS sequence"/>
</dbReference>
<evidence type="ECO:0000256" key="2">
    <source>
        <dbReference type="SAM" id="Coils"/>
    </source>
</evidence>
<reference evidence="4 5" key="1">
    <citation type="submission" date="2023-04" db="EMBL/GenBank/DDBJ databases">
        <title>Genome of Basidiobolus ranarum AG-B5.</title>
        <authorList>
            <person name="Stajich J.E."/>
            <person name="Carter-House D."/>
            <person name="Gryganskyi A."/>
        </authorList>
    </citation>
    <scope>NUCLEOTIDE SEQUENCE [LARGE SCALE GENOMIC DNA]</scope>
    <source>
        <strain evidence="4 5">AG-B5</strain>
    </source>
</reference>
<sequence>MPSAFSAVRLKVQLKLTVNRLKMLQAKKKSLNNKMRKELALLLEAGKEESAKIRVERVILEDFHTEALEILELYCELLLARFGYIEQINQCDPAILEAVHTIIYAGTRISEVKEFLSVRDQFAAKYGREFVVTALDNRDSTVNPRIIHKLQVHTPEPFLVNQYLLDIAKAYNVDWKPDDESLISDMISNSEDLLQDVPTLSSTQIGDTQESIIPQETKNQENDEPEIHPDFPQTPISHPNASSNTETPKPNALPDFDELARRFEALKKR</sequence>
<feature type="compositionally biased region" description="Basic and acidic residues" evidence="3">
    <location>
        <begin position="218"/>
        <end position="229"/>
    </location>
</feature>
<dbReference type="PANTHER" id="PTHR12161:SF5">
    <property type="entry name" value="IST1 HOMOLOG"/>
    <property type="match status" value="1"/>
</dbReference>